<feature type="region of interest" description="Disordered" evidence="1">
    <location>
        <begin position="44"/>
        <end position="66"/>
    </location>
</feature>
<gene>
    <name evidence="2" type="ORF">PXEA_LOCUS13052</name>
</gene>
<dbReference type="AlphaFoldDB" id="A0A3S5A4H0"/>
<name>A0A3S5A4H0_9PLAT</name>
<accession>A0A3S5A4H0</accession>
<keyword evidence="3" id="KW-1185">Reference proteome</keyword>
<comment type="caution">
    <text evidence="2">The sequence shown here is derived from an EMBL/GenBank/DDBJ whole genome shotgun (WGS) entry which is preliminary data.</text>
</comment>
<reference evidence="2" key="1">
    <citation type="submission" date="2018-11" db="EMBL/GenBank/DDBJ databases">
        <authorList>
            <consortium name="Pathogen Informatics"/>
        </authorList>
    </citation>
    <scope>NUCLEOTIDE SEQUENCE</scope>
</reference>
<dbReference type="Proteomes" id="UP000784294">
    <property type="component" value="Unassembled WGS sequence"/>
</dbReference>
<organism evidence="2 3">
    <name type="scientific">Protopolystoma xenopodis</name>
    <dbReference type="NCBI Taxonomy" id="117903"/>
    <lineage>
        <taxon>Eukaryota</taxon>
        <taxon>Metazoa</taxon>
        <taxon>Spiralia</taxon>
        <taxon>Lophotrochozoa</taxon>
        <taxon>Platyhelminthes</taxon>
        <taxon>Monogenea</taxon>
        <taxon>Polyopisthocotylea</taxon>
        <taxon>Polystomatidea</taxon>
        <taxon>Polystomatidae</taxon>
        <taxon>Protopolystoma</taxon>
    </lineage>
</organism>
<evidence type="ECO:0000313" key="2">
    <source>
        <dbReference type="EMBL" id="VEL19612.1"/>
    </source>
</evidence>
<protein>
    <submittedName>
        <fullName evidence="2">Uncharacterized protein</fullName>
    </submittedName>
</protein>
<dbReference type="EMBL" id="CAAALY010042354">
    <property type="protein sequence ID" value="VEL19612.1"/>
    <property type="molecule type" value="Genomic_DNA"/>
</dbReference>
<evidence type="ECO:0000256" key="1">
    <source>
        <dbReference type="SAM" id="MobiDB-lite"/>
    </source>
</evidence>
<proteinExistence type="predicted"/>
<sequence>MPMEVTTCCCCCYCCCYCCCCCRQMHYEVSAFNLLPFLKTDPRRRQPKVETSVRKRSRKNGGQHCNEIPAFQPPQMHMMTLLFFQLVVLSRRPSPTSSSIRFMMIHSPTSQSS</sequence>
<evidence type="ECO:0000313" key="3">
    <source>
        <dbReference type="Proteomes" id="UP000784294"/>
    </source>
</evidence>
<feature type="compositionally biased region" description="Basic and acidic residues" evidence="1">
    <location>
        <begin position="44"/>
        <end position="53"/>
    </location>
</feature>